<accession>A0A977PZ97</accession>
<dbReference type="KEGG" id="wna:KA717_17265"/>
<reference evidence="1" key="1">
    <citation type="submission" date="2021-04" db="EMBL/GenBank/DDBJ databases">
        <title>Genome sequence of Woronichinia naegeliana from Washington state freshwater lake bloom.</title>
        <authorList>
            <person name="Dreher T.W."/>
        </authorList>
    </citation>
    <scope>NUCLEOTIDE SEQUENCE</scope>
    <source>
        <strain evidence="1">WA131</strain>
    </source>
</reference>
<dbReference type="EMBL" id="CP073041">
    <property type="protein sequence ID" value="UXE64108.1"/>
    <property type="molecule type" value="Genomic_DNA"/>
</dbReference>
<sequence>MNQLVLSDEILQGISDLANQLNLSIDSLLEQIVKGNLAVVNAEELEDLLDVRDAMIAEAAPENQERVSWETVKNDPKLSSV</sequence>
<organism evidence="1">
    <name type="scientific">Woronichinia naegeliana WA131</name>
    <dbReference type="NCBI Taxonomy" id="2824559"/>
    <lineage>
        <taxon>Bacteria</taxon>
        <taxon>Bacillati</taxon>
        <taxon>Cyanobacteriota</taxon>
        <taxon>Cyanophyceae</taxon>
        <taxon>Synechococcales</taxon>
        <taxon>Coelosphaeriaceae</taxon>
        <taxon>Woronichinia</taxon>
    </lineage>
</organism>
<dbReference type="AlphaFoldDB" id="A0A977PZ97"/>
<protein>
    <submittedName>
        <fullName evidence="1">Uncharacterized protein</fullName>
    </submittedName>
</protein>
<evidence type="ECO:0000313" key="1">
    <source>
        <dbReference type="EMBL" id="UXE64108.1"/>
    </source>
</evidence>
<proteinExistence type="predicted"/>
<name>A0A977PZ97_9CYAN</name>
<gene>
    <name evidence="1" type="ORF">KA717_17265</name>
</gene>
<dbReference type="Proteomes" id="UP001065613">
    <property type="component" value="Chromosome"/>
</dbReference>